<keyword evidence="2" id="KW-1185">Reference proteome</keyword>
<proteinExistence type="predicted"/>
<dbReference type="EMBL" id="BAEK01000004">
    <property type="protein sequence ID" value="GAC02956.1"/>
    <property type="molecule type" value="Genomic_DNA"/>
</dbReference>
<sequence length="50" mass="5642">MVFLNQLRLKQPVSVTRSVQLKLTIFGFDTLTGFAVAAILHHRFSVLLIT</sequence>
<comment type="caution">
    <text evidence="1">The sequence shown here is derived from an EMBL/GenBank/DDBJ whole genome shotgun (WGS) entry which is preliminary data.</text>
</comment>
<accession>A0ABQ0I0W6</accession>
<evidence type="ECO:0000313" key="1">
    <source>
        <dbReference type="EMBL" id="GAC02956.1"/>
    </source>
</evidence>
<evidence type="ECO:0000313" key="2">
    <source>
        <dbReference type="Proteomes" id="UP000008372"/>
    </source>
</evidence>
<organism evidence="1 2">
    <name type="scientific">Paraglaciecola agarilytica NO2</name>
    <dbReference type="NCBI Taxonomy" id="1125747"/>
    <lineage>
        <taxon>Bacteria</taxon>
        <taxon>Pseudomonadati</taxon>
        <taxon>Pseudomonadota</taxon>
        <taxon>Gammaproteobacteria</taxon>
        <taxon>Alteromonadales</taxon>
        <taxon>Alteromonadaceae</taxon>
        <taxon>Paraglaciecola</taxon>
    </lineage>
</organism>
<dbReference type="Proteomes" id="UP000008372">
    <property type="component" value="Unassembled WGS sequence"/>
</dbReference>
<protein>
    <submittedName>
        <fullName evidence="1">Uncharacterized protein</fullName>
    </submittedName>
</protein>
<reference evidence="1 2" key="1">
    <citation type="journal article" date="2014" name="Environ. Microbiol.">
        <title>Comparative genomics of the marine bacterial genus Glaciecola reveals the high degree of genomic diversity and genomic characteristic for cold adaptation.</title>
        <authorList>
            <person name="Qin Q.L."/>
            <person name="Xie B.B."/>
            <person name="Yu Y."/>
            <person name="Shu Y.L."/>
            <person name="Rong J.C."/>
            <person name="Zhang Y.J."/>
            <person name="Zhao D.L."/>
            <person name="Chen X.L."/>
            <person name="Zhang X.Y."/>
            <person name="Chen B."/>
            <person name="Zhou B.C."/>
            <person name="Zhang Y.Z."/>
        </authorList>
    </citation>
    <scope>NUCLEOTIDE SEQUENCE [LARGE SCALE GENOMIC DNA]</scope>
    <source>
        <strain evidence="1 2">NO2</strain>
    </source>
</reference>
<name>A0ABQ0I0W6_9ALTE</name>
<gene>
    <name evidence="1" type="ORF">GAGA_0091</name>
</gene>